<feature type="chain" id="PRO_5005489987" evidence="3">
    <location>
        <begin position="27"/>
        <end position="372"/>
    </location>
</feature>
<dbReference type="CDD" id="cd01536">
    <property type="entry name" value="PBP1_ABC_sugar_binding-like"/>
    <property type="match status" value="1"/>
</dbReference>
<dbReference type="Gene3D" id="3.40.50.2300">
    <property type="match status" value="2"/>
</dbReference>
<dbReference type="AlphaFoldDB" id="A0A0K2W316"/>
<dbReference type="PANTHER" id="PTHR30036:SF7">
    <property type="entry name" value="ABC TRANSPORTER PERIPLASMIC-BINDING PROTEIN YPHF"/>
    <property type="match status" value="1"/>
</dbReference>
<dbReference type="InterPro" id="IPR025997">
    <property type="entry name" value="SBP_2_dom"/>
</dbReference>
<evidence type="ECO:0000256" key="3">
    <source>
        <dbReference type="SAM" id="SignalP"/>
    </source>
</evidence>
<dbReference type="InterPro" id="IPR050555">
    <property type="entry name" value="Bact_Solute-Bind_Prot2"/>
</dbReference>
<dbReference type="PANTHER" id="PTHR30036">
    <property type="entry name" value="D-XYLOSE-BINDING PERIPLASMIC PROTEIN"/>
    <property type="match status" value="1"/>
</dbReference>
<accession>A0A0K2W316</accession>
<proteinExistence type="inferred from homology"/>
<name>A0A0K2W316_MESPL</name>
<dbReference type="Proteomes" id="UP000182888">
    <property type="component" value="Unassembled WGS sequence"/>
</dbReference>
<evidence type="ECO:0000313" key="5">
    <source>
        <dbReference type="EMBL" id="CDX60336.1"/>
    </source>
</evidence>
<keyword evidence="3" id="KW-0732">Signal</keyword>
<protein>
    <submittedName>
        <fullName evidence="5">Putative Sugar ABC transporter (Sugar-binding protein)</fullName>
    </submittedName>
</protein>
<dbReference type="EMBL" id="CCND01000023">
    <property type="protein sequence ID" value="CDX60336.1"/>
    <property type="molecule type" value="Genomic_DNA"/>
</dbReference>
<evidence type="ECO:0000256" key="2">
    <source>
        <dbReference type="ARBA" id="ARBA00007639"/>
    </source>
</evidence>
<feature type="signal peptide" evidence="3">
    <location>
        <begin position="1"/>
        <end position="26"/>
    </location>
</feature>
<dbReference type="InterPro" id="IPR028082">
    <property type="entry name" value="Peripla_BP_I"/>
</dbReference>
<dbReference type="GO" id="GO:0030246">
    <property type="term" value="F:carbohydrate binding"/>
    <property type="evidence" value="ECO:0007669"/>
    <property type="project" value="TreeGrafter"/>
</dbReference>
<dbReference type="Pfam" id="PF13407">
    <property type="entry name" value="Peripla_BP_4"/>
    <property type="match status" value="1"/>
</dbReference>
<comment type="similarity">
    <text evidence="2">Belongs to the bacterial solute-binding protein 2 family.</text>
</comment>
<evidence type="ECO:0000256" key="1">
    <source>
        <dbReference type="ARBA" id="ARBA00004418"/>
    </source>
</evidence>
<gene>
    <name evidence="5" type="ORF">MPL1032_30196</name>
</gene>
<comment type="subcellular location">
    <subcellularLocation>
        <location evidence="1">Periplasm</location>
    </subcellularLocation>
</comment>
<feature type="domain" description="Periplasmic binding protein" evidence="4">
    <location>
        <begin position="74"/>
        <end position="329"/>
    </location>
</feature>
<reference evidence="6" key="1">
    <citation type="submission" date="2014-08" db="EMBL/GenBank/DDBJ databases">
        <authorList>
            <person name="Edwards T."/>
        </authorList>
    </citation>
    <scope>NUCLEOTIDE SEQUENCE [LARGE SCALE GENOMIC DNA]</scope>
</reference>
<dbReference type="GO" id="GO:0030288">
    <property type="term" value="C:outer membrane-bounded periplasmic space"/>
    <property type="evidence" value="ECO:0007669"/>
    <property type="project" value="TreeGrafter"/>
</dbReference>
<evidence type="ECO:0000313" key="6">
    <source>
        <dbReference type="Proteomes" id="UP000182888"/>
    </source>
</evidence>
<sequence length="372" mass="40655">MHRTYRRAVLAATGCAALLAAEAALAQDFKDTQIPTTGEKVEGAPLEVKRDWGTFKLADRIAEKVKKGEKIKYVFSYQASGIPLFSPQFKAGFEMGCKMGNAIYPMDCASIAPVQNDPNQQVSQIEAKLAAGEIDCIGIEPVSSDAMTAITNKLMDQGIPVFTSGVPSRGHEFTNFTQIPDKEGKYAAETVLKWLKENNKTDIKVFAVSGGDPTQFWASHRMKGFQETIMAAIPDATFVTTWQNGLNTSYEPGKAFDVYRSFLTANPNVQFIENVDIGAEHADRAIESLGLAGKVFTVGWNSSKGQLDAIEKGIQVAQFDQRWPDQAAFGGPACAQFLKNGVILPNTQTLKAVLKDDVKQAREELDRTMAQK</sequence>
<evidence type="ECO:0000259" key="4">
    <source>
        <dbReference type="Pfam" id="PF13407"/>
    </source>
</evidence>
<organism evidence="5 6">
    <name type="scientific">Mesorhizobium plurifarium</name>
    <dbReference type="NCBI Taxonomy" id="69974"/>
    <lineage>
        <taxon>Bacteria</taxon>
        <taxon>Pseudomonadati</taxon>
        <taxon>Pseudomonadota</taxon>
        <taxon>Alphaproteobacteria</taxon>
        <taxon>Hyphomicrobiales</taxon>
        <taxon>Phyllobacteriaceae</taxon>
        <taxon>Mesorhizobium</taxon>
    </lineage>
</organism>
<dbReference type="SUPFAM" id="SSF53822">
    <property type="entry name" value="Periplasmic binding protein-like I"/>
    <property type="match status" value="1"/>
</dbReference>